<dbReference type="PANTHER" id="PTHR43153:SF1">
    <property type="entry name" value="ELECTRON TRANSFER FLAVOPROTEIN SUBUNIT ALPHA, MITOCHONDRIAL"/>
    <property type="match status" value="1"/>
</dbReference>
<reference evidence="5" key="1">
    <citation type="submission" date="2019-08" db="EMBL/GenBank/DDBJ databases">
        <authorList>
            <person name="Kucharzyk K."/>
            <person name="Murdoch R.W."/>
            <person name="Higgins S."/>
            <person name="Loffler F."/>
        </authorList>
    </citation>
    <scope>NUCLEOTIDE SEQUENCE</scope>
</reference>
<dbReference type="Gene3D" id="3.40.50.620">
    <property type="entry name" value="HUPs"/>
    <property type="match status" value="1"/>
</dbReference>
<proteinExistence type="inferred from homology"/>
<evidence type="ECO:0000256" key="2">
    <source>
        <dbReference type="ARBA" id="ARBA00022448"/>
    </source>
</evidence>
<feature type="domain" description="Electron transfer flavoprotein alpha/beta-subunit N-terminal" evidence="4">
    <location>
        <begin position="4"/>
        <end position="178"/>
    </location>
</feature>
<dbReference type="InterPro" id="IPR014730">
    <property type="entry name" value="ETF_a/b_N"/>
</dbReference>
<dbReference type="PIRSF" id="PIRSF000089">
    <property type="entry name" value="Electra_flavoP_a"/>
    <property type="match status" value="1"/>
</dbReference>
<dbReference type="PANTHER" id="PTHR43153">
    <property type="entry name" value="ELECTRON TRANSFER FLAVOPROTEIN ALPHA"/>
    <property type="match status" value="1"/>
</dbReference>
<keyword evidence="2" id="KW-0813">Transport</keyword>
<dbReference type="FunFam" id="3.40.50.1220:FF:000004">
    <property type="entry name" value="Electron transfer flavoprotein"/>
    <property type="match status" value="1"/>
</dbReference>
<dbReference type="InterPro" id="IPR014731">
    <property type="entry name" value="ETF_asu_C"/>
</dbReference>
<dbReference type="GO" id="GO:0009055">
    <property type="term" value="F:electron transfer activity"/>
    <property type="evidence" value="ECO:0007669"/>
    <property type="project" value="InterPro"/>
</dbReference>
<comment type="similarity">
    <text evidence="1">Belongs to the ETF alpha-subunit/FixB family.</text>
</comment>
<sequence length="311" mass="33052">MAGIWIYSEDTVVAQQLMTMGRPLADQLGQPLCVMTIYEQDAPEFVAAGANKVFVLKGNSAWPESYAPAVAALAAKESPTALFIGATLRGKDLAAKVAARLKTGLVTDAFAIRFENGEIETDRVMYGGLAICTEILQGIGVVTIPPRTFEMPNKDTSLTGDIVLVDAGVDSTMVVGNVCPIVRLGADITKAERLVCVGRGLGKQEDMKLAQELAAGLGAEIGCTRSIAEDYHWLPNETYIGLSGQKVKPVLYLSIGVSGQVQHVAGIRDSKIIVAIDSNENAPIFAAADYGIVGDLYQIVPLLTEAVKNQR</sequence>
<evidence type="ECO:0000313" key="5">
    <source>
        <dbReference type="EMBL" id="MPL69399.1"/>
    </source>
</evidence>
<dbReference type="SUPFAM" id="SSF52467">
    <property type="entry name" value="DHS-like NAD/FAD-binding domain"/>
    <property type="match status" value="1"/>
</dbReference>
<dbReference type="Pfam" id="PF00766">
    <property type="entry name" value="ETF_alpha"/>
    <property type="match status" value="1"/>
</dbReference>
<comment type="caution">
    <text evidence="5">The sequence shown here is derived from an EMBL/GenBank/DDBJ whole genome shotgun (WGS) entry which is preliminary data.</text>
</comment>
<accession>A0A644TRX1</accession>
<evidence type="ECO:0000259" key="4">
    <source>
        <dbReference type="SMART" id="SM00893"/>
    </source>
</evidence>
<evidence type="ECO:0000256" key="1">
    <source>
        <dbReference type="ARBA" id="ARBA00005817"/>
    </source>
</evidence>
<dbReference type="AlphaFoldDB" id="A0A644TRX1"/>
<dbReference type="InterPro" id="IPR029035">
    <property type="entry name" value="DHS-like_NAD/FAD-binding_dom"/>
</dbReference>
<dbReference type="InterPro" id="IPR001308">
    <property type="entry name" value="ETF_a/FixB"/>
</dbReference>
<dbReference type="EMBL" id="VSSQ01000046">
    <property type="protein sequence ID" value="MPL69399.1"/>
    <property type="molecule type" value="Genomic_DNA"/>
</dbReference>
<gene>
    <name evidence="5" type="primary">fixB_2</name>
    <name evidence="5" type="ORF">SDC9_15140</name>
</gene>
<name>A0A644TRX1_9ZZZZ</name>
<dbReference type="InterPro" id="IPR014729">
    <property type="entry name" value="Rossmann-like_a/b/a_fold"/>
</dbReference>
<protein>
    <submittedName>
        <fullName evidence="5">Protein FixB</fullName>
    </submittedName>
</protein>
<dbReference type="GO" id="GO:0033539">
    <property type="term" value="P:fatty acid beta-oxidation using acyl-CoA dehydrogenase"/>
    <property type="evidence" value="ECO:0007669"/>
    <property type="project" value="TreeGrafter"/>
</dbReference>
<dbReference type="SUPFAM" id="SSF52402">
    <property type="entry name" value="Adenine nucleotide alpha hydrolases-like"/>
    <property type="match status" value="1"/>
</dbReference>
<dbReference type="Gene3D" id="3.40.50.1220">
    <property type="entry name" value="TPP-binding domain"/>
    <property type="match status" value="1"/>
</dbReference>
<dbReference type="SMART" id="SM00893">
    <property type="entry name" value="ETF"/>
    <property type="match status" value="1"/>
</dbReference>
<dbReference type="Pfam" id="PF01012">
    <property type="entry name" value="ETF"/>
    <property type="match status" value="1"/>
</dbReference>
<keyword evidence="3" id="KW-0285">Flavoprotein</keyword>
<evidence type="ECO:0000256" key="3">
    <source>
        <dbReference type="ARBA" id="ARBA00022630"/>
    </source>
</evidence>
<dbReference type="GO" id="GO:0050660">
    <property type="term" value="F:flavin adenine dinucleotide binding"/>
    <property type="evidence" value="ECO:0007669"/>
    <property type="project" value="InterPro"/>
</dbReference>
<organism evidence="5">
    <name type="scientific">bioreactor metagenome</name>
    <dbReference type="NCBI Taxonomy" id="1076179"/>
    <lineage>
        <taxon>unclassified sequences</taxon>
        <taxon>metagenomes</taxon>
        <taxon>ecological metagenomes</taxon>
    </lineage>
</organism>